<feature type="domain" description="Clr5" evidence="1">
    <location>
        <begin position="7"/>
        <end position="63"/>
    </location>
</feature>
<dbReference type="EMBL" id="ML119155">
    <property type="protein sequence ID" value="RPB09110.1"/>
    <property type="molecule type" value="Genomic_DNA"/>
</dbReference>
<reference evidence="2 3" key="1">
    <citation type="journal article" date="2018" name="Nat. Ecol. Evol.">
        <title>Pezizomycetes genomes reveal the molecular basis of ectomycorrhizal truffle lifestyle.</title>
        <authorList>
            <person name="Murat C."/>
            <person name="Payen T."/>
            <person name="Noel B."/>
            <person name="Kuo A."/>
            <person name="Morin E."/>
            <person name="Chen J."/>
            <person name="Kohler A."/>
            <person name="Krizsan K."/>
            <person name="Balestrini R."/>
            <person name="Da Silva C."/>
            <person name="Montanini B."/>
            <person name="Hainaut M."/>
            <person name="Levati E."/>
            <person name="Barry K.W."/>
            <person name="Belfiori B."/>
            <person name="Cichocki N."/>
            <person name="Clum A."/>
            <person name="Dockter R.B."/>
            <person name="Fauchery L."/>
            <person name="Guy J."/>
            <person name="Iotti M."/>
            <person name="Le Tacon F."/>
            <person name="Lindquist E.A."/>
            <person name="Lipzen A."/>
            <person name="Malagnac F."/>
            <person name="Mello A."/>
            <person name="Molinier V."/>
            <person name="Miyauchi S."/>
            <person name="Poulain J."/>
            <person name="Riccioni C."/>
            <person name="Rubini A."/>
            <person name="Sitrit Y."/>
            <person name="Splivallo R."/>
            <person name="Traeger S."/>
            <person name="Wang M."/>
            <person name="Zifcakova L."/>
            <person name="Wipf D."/>
            <person name="Zambonelli A."/>
            <person name="Paolocci F."/>
            <person name="Nowrousian M."/>
            <person name="Ottonello S."/>
            <person name="Baldrian P."/>
            <person name="Spatafora J.W."/>
            <person name="Henrissat B."/>
            <person name="Nagy L.G."/>
            <person name="Aury J.M."/>
            <person name="Wincker P."/>
            <person name="Grigoriev I.V."/>
            <person name="Bonfante P."/>
            <person name="Martin F.M."/>
        </authorList>
    </citation>
    <scope>NUCLEOTIDE SEQUENCE [LARGE SCALE GENOMIC DNA]</scope>
    <source>
        <strain evidence="2 3">CCBAS932</strain>
    </source>
</reference>
<dbReference type="AlphaFoldDB" id="A0A3N4KF47"/>
<organism evidence="2 3">
    <name type="scientific">Morchella conica CCBAS932</name>
    <dbReference type="NCBI Taxonomy" id="1392247"/>
    <lineage>
        <taxon>Eukaryota</taxon>
        <taxon>Fungi</taxon>
        <taxon>Dikarya</taxon>
        <taxon>Ascomycota</taxon>
        <taxon>Pezizomycotina</taxon>
        <taxon>Pezizomycetes</taxon>
        <taxon>Pezizales</taxon>
        <taxon>Morchellaceae</taxon>
        <taxon>Morchella</taxon>
    </lineage>
</organism>
<proteinExistence type="predicted"/>
<gene>
    <name evidence="2" type="ORF">P167DRAFT_608223</name>
</gene>
<dbReference type="Proteomes" id="UP000277580">
    <property type="component" value="Unassembled WGS sequence"/>
</dbReference>
<sequence>MSGSPTPEDWEKHREIIENYYLRSHTNGKHTYTLGKILKLMAEEHGFYAKKAQYKTRISKWGLWRNISKRMARSMAQIQDKRANVDGKRTAFVLCGVPISENKVKRARENHDYGVDLGLTYIRDVVPSQIGYFTPEPQDELYEAIKYKGLNEDGYMMVNGMEGAARGTDSQDSYDGDSQDSIEISDDWTNITREELEPRRANPETDSIEPIYEGDRELKDNMPSLVGWPVENLELSTELIGMHGSSFIGMITSTHHDLHSDLAYTGILEAEGDRNISKSTELRGCVWMSSGWNGRGFMGNLFDDEYDVVLSESWPFGATDYSSQETLRETRRELLIHQAMSSSIL</sequence>
<keyword evidence="3" id="KW-1185">Reference proteome</keyword>
<protein>
    <recommendedName>
        <fullName evidence="1">Clr5 domain-containing protein</fullName>
    </recommendedName>
</protein>
<dbReference type="PANTHER" id="PTHR38788:SF3">
    <property type="entry name" value="CLR5 DOMAIN-CONTAINING PROTEIN"/>
    <property type="match status" value="1"/>
</dbReference>
<evidence type="ECO:0000259" key="1">
    <source>
        <dbReference type="Pfam" id="PF14420"/>
    </source>
</evidence>
<dbReference type="PANTHER" id="PTHR38788">
    <property type="entry name" value="CLR5 DOMAIN-CONTAINING PROTEIN"/>
    <property type="match status" value="1"/>
</dbReference>
<dbReference type="InterPro" id="IPR025676">
    <property type="entry name" value="Clr5_dom"/>
</dbReference>
<accession>A0A3N4KF47</accession>
<dbReference type="OrthoDB" id="5308957at2759"/>
<evidence type="ECO:0000313" key="2">
    <source>
        <dbReference type="EMBL" id="RPB09110.1"/>
    </source>
</evidence>
<dbReference type="InParanoid" id="A0A3N4KF47"/>
<dbReference type="Pfam" id="PF14420">
    <property type="entry name" value="Clr5"/>
    <property type="match status" value="1"/>
</dbReference>
<name>A0A3N4KF47_9PEZI</name>
<evidence type="ECO:0000313" key="3">
    <source>
        <dbReference type="Proteomes" id="UP000277580"/>
    </source>
</evidence>